<keyword evidence="1" id="KW-1133">Transmembrane helix</keyword>
<keyword evidence="1" id="KW-0812">Transmembrane</keyword>
<evidence type="ECO:0000313" key="2">
    <source>
        <dbReference type="EMBL" id="MEQ2168283.1"/>
    </source>
</evidence>
<comment type="caution">
    <text evidence="2">The sequence shown here is derived from an EMBL/GenBank/DDBJ whole genome shotgun (WGS) entry which is preliminary data.</text>
</comment>
<keyword evidence="3" id="KW-1185">Reference proteome</keyword>
<dbReference type="Proteomes" id="UP001476798">
    <property type="component" value="Unassembled WGS sequence"/>
</dbReference>
<keyword evidence="1" id="KW-0472">Membrane</keyword>
<feature type="transmembrane region" description="Helical" evidence="1">
    <location>
        <begin position="72"/>
        <end position="91"/>
    </location>
</feature>
<gene>
    <name evidence="2" type="ORF">GOODEAATRI_012739</name>
</gene>
<proteinExistence type="predicted"/>
<dbReference type="EMBL" id="JAHRIO010030813">
    <property type="protein sequence ID" value="MEQ2168283.1"/>
    <property type="molecule type" value="Genomic_DNA"/>
</dbReference>
<name>A0ABV0NCH6_9TELE</name>
<accession>A0ABV0NCH6</accession>
<evidence type="ECO:0000313" key="3">
    <source>
        <dbReference type="Proteomes" id="UP001476798"/>
    </source>
</evidence>
<protein>
    <submittedName>
        <fullName evidence="2">Uncharacterized protein</fullName>
    </submittedName>
</protein>
<reference evidence="2 3" key="1">
    <citation type="submission" date="2021-06" db="EMBL/GenBank/DDBJ databases">
        <authorList>
            <person name="Palmer J.M."/>
        </authorList>
    </citation>
    <scope>NUCLEOTIDE SEQUENCE [LARGE SCALE GENOMIC DNA]</scope>
    <source>
        <strain evidence="2 3">GA_2019</strain>
        <tissue evidence="2">Muscle</tissue>
    </source>
</reference>
<sequence length="136" mass="14507">MCMALRQLQLELPLGEESASGSAFFQSGRAPTPFSVPQSEEYLRELHACWRDPRTLSRLSTDGRVLAVMHKCARLASSFLASAGVCALLLLSTRAVLPLAPVLSCHLSMVIDLGVSIPKRCSRDPAGTSSASPPPS</sequence>
<organism evidence="2 3">
    <name type="scientific">Goodea atripinnis</name>
    <dbReference type="NCBI Taxonomy" id="208336"/>
    <lineage>
        <taxon>Eukaryota</taxon>
        <taxon>Metazoa</taxon>
        <taxon>Chordata</taxon>
        <taxon>Craniata</taxon>
        <taxon>Vertebrata</taxon>
        <taxon>Euteleostomi</taxon>
        <taxon>Actinopterygii</taxon>
        <taxon>Neopterygii</taxon>
        <taxon>Teleostei</taxon>
        <taxon>Neoteleostei</taxon>
        <taxon>Acanthomorphata</taxon>
        <taxon>Ovalentaria</taxon>
        <taxon>Atherinomorphae</taxon>
        <taxon>Cyprinodontiformes</taxon>
        <taxon>Goodeidae</taxon>
        <taxon>Goodea</taxon>
    </lineage>
</organism>
<evidence type="ECO:0000256" key="1">
    <source>
        <dbReference type="SAM" id="Phobius"/>
    </source>
</evidence>